<evidence type="ECO:0000259" key="7">
    <source>
        <dbReference type="Pfam" id="PF00892"/>
    </source>
</evidence>
<feature type="transmembrane region" description="Helical" evidence="6">
    <location>
        <begin position="254"/>
        <end position="280"/>
    </location>
</feature>
<evidence type="ECO:0000256" key="5">
    <source>
        <dbReference type="ARBA" id="ARBA00023136"/>
    </source>
</evidence>
<feature type="transmembrane region" description="Helical" evidence="6">
    <location>
        <begin position="171"/>
        <end position="189"/>
    </location>
</feature>
<feature type="transmembrane region" description="Helical" evidence="6">
    <location>
        <begin position="139"/>
        <end position="156"/>
    </location>
</feature>
<dbReference type="Pfam" id="PF00892">
    <property type="entry name" value="EamA"/>
    <property type="match status" value="2"/>
</dbReference>
<reference evidence="8 9" key="1">
    <citation type="submission" date="2016-10" db="EMBL/GenBank/DDBJ databases">
        <authorList>
            <person name="de Groot N.N."/>
        </authorList>
    </citation>
    <scope>NUCLEOTIDE SEQUENCE [LARGE SCALE GENOMIC DNA]</scope>
    <source>
        <strain evidence="8 9">ATCC 700224</strain>
    </source>
</reference>
<dbReference type="InterPro" id="IPR050638">
    <property type="entry name" value="AA-Vitamin_Transporters"/>
</dbReference>
<feature type="transmembrane region" description="Helical" evidence="6">
    <location>
        <begin position="196"/>
        <end position="215"/>
    </location>
</feature>
<dbReference type="GO" id="GO:0016020">
    <property type="term" value="C:membrane"/>
    <property type="evidence" value="ECO:0007669"/>
    <property type="project" value="UniProtKB-SubCell"/>
</dbReference>
<dbReference type="PANTHER" id="PTHR32322:SF2">
    <property type="entry name" value="EAMA DOMAIN-CONTAINING PROTEIN"/>
    <property type="match status" value="1"/>
</dbReference>
<feature type="transmembrane region" description="Helical" evidence="6">
    <location>
        <begin position="109"/>
        <end position="130"/>
    </location>
</feature>
<dbReference type="Proteomes" id="UP000199412">
    <property type="component" value="Unassembled WGS sequence"/>
</dbReference>
<feature type="transmembrane region" description="Helical" evidence="6">
    <location>
        <begin position="48"/>
        <end position="67"/>
    </location>
</feature>
<feature type="domain" description="EamA" evidence="7">
    <location>
        <begin position="169"/>
        <end position="303"/>
    </location>
</feature>
<feature type="domain" description="EamA" evidence="7">
    <location>
        <begin position="19"/>
        <end position="153"/>
    </location>
</feature>
<comment type="similarity">
    <text evidence="2">Belongs to the EamA transporter family.</text>
</comment>
<evidence type="ECO:0000256" key="6">
    <source>
        <dbReference type="SAM" id="Phobius"/>
    </source>
</evidence>
<keyword evidence="4 6" id="KW-1133">Transmembrane helix</keyword>
<comment type="subcellular location">
    <subcellularLocation>
        <location evidence="1">Membrane</location>
        <topology evidence="1">Multi-pass membrane protein</topology>
    </subcellularLocation>
</comment>
<keyword evidence="3 6" id="KW-0812">Transmembrane</keyword>
<feature type="transmembrane region" description="Helical" evidence="6">
    <location>
        <begin position="21"/>
        <end position="42"/>
    </location>
</feature>
<proteinExistence type="inferred from homology"/>
<feature type="transmembrane region" description="Helical" evidence="6">
    <location>
        <begin position="227"/>
        <end position="247"/>
    </location>
</feature>
<dbReference type="InterPro" id="IPR037185">
    <property type="entry name" value="EmrE-like"/>
</dbReference>
<dbReference type="AlphaFoldDB" id="A0A1G7CGX4"/>
<dbReference type="EMBL" id="FNAP01000006">
    <property type="protein sequence ID" value="SDE38549.1"/>
    <property type="molecule type" value="Genomic_DNA"/>
</dbReference>
<dbReference type="SUPFAM" id="SSF103481">
    <property type="entry name" value="Multidrug resistance efflux transporter EmrE"/>
    <property type="match status" value="2"/>
</dbReference>
<evidence type="ECO:0000256" key="2">
    <source>
        <dbReference type="ARBA" id="ARBA00007362"/>
    </source>
</evidence>
<organism evidence="8 9">
    <name type="scientific">Rhodospira trueperi</name>
    <dbReference type="NCBI Taxonomy" id="69960"/>
    <lineage>
        <taxon>Bacteria</taxon>
        <taxon>Pseudomonadati</taxon>
        <taxon>Pseudomonadota</taxon>
        <taxon>Alphaproteobacteria</taxon>
        <taxon>Rhodospirillales</taxon>
        <taxon>Rhodospirillaceae</taxon>
        <taxon>Rhodospira</taxon>
    </lineage>
</organism>
<dbReference type="RefSeq" id="WP_092785562.1">
    <property type="nucleotide sequence ID" value="NZ_FNAP01000006.1"/>
</dbReference>
<protein>
    <submittedName>
        <fullName evidence="8">Threonine/homoserine efflux transporter RhtA</fullName>
    </submittedName>
</protein>
<feature type="transmembrane region" description="Helical" evidence="6">
    <location>
        <begin position="79"/>
        <end position="103"/>
    </location>
</feature>
<dbReference type="PANTHER" id="PTHR32322">
    <property type="entry name" value="INNER MEMBRANE TRANSPORTER"/>
    <property type="match status" value="1"/>
</dbReference>
<sequence>MANAGGADRRGPLARVADWPYLLLLLTVIFWSANSIVGRAASGHVPPIGLAFWRWTAAGLIMLVFAWPRLRREWPVVLAHWRILALLGFLGVSTFNTLLYIGLQYTQAVNALLIQTAMPILIILWTFFLFGERVTARQGLGVLISMAGAAVVITRGDPSLLLALDLNVGDAWTLAAVTCYAGYTALLRLKPALSARVFLAVTFLAGTTLLLPAYLWELLAQGRVMPLDLGTVAAVGYVALFASIAAFACFNRGVALVGATVAGQFLYLMPLIGGLMAVVFLGERLLWAHGAGLVLILAGLWLAARRPPARDRVRAKVRD</sequence>
<keyword evidence="5 6" id="KW-0472">Membrane</keyword>
<dbReference type="STRING" id="69960.SAMN05421720_10672"/>
<gene>
    <name evidence="8" type="ORF">SAMN05421720_10672</name>
</gene>
<keyword evidence="9" id="KW-1185">Reference proteome</keyword>
<evidence type="ECO:0000313" key="9">
    <source>
        <dbReference type="Proteomes" id="UP000199412"/>
    </source>
</evidence>
<evidence type="ECO:0000313" key="8">
    <source>
        <dbReference type="EMBL" id="SDE38549.1"/>
    </source>
</evidence>
<accession>A0A1G7CGX4</accession>
<evidence type="ECO:0000256" key="1">
    <source>
        <dbReference type="ARBA" id="ARBA00004141"/>
    </source>
</evidence>
<dbReference type="OrthoDB" id="9806889at2"/>
<name>A0A1G7CGX4_9PROT</name>
<evidence type="ECO:0000256" key="3">
    <source>
        <dbReference type="ARBA" id="ARBA00022692"/>
    </source>
</evidence>
<dbReference type="InterPro" id="IPR000620">
    <property type="entry name" value="EamA_dom"/>
</dbReference>
<feature type="transmembrane region" description="Helical" evidence="6">
    <location>
        <begin position="286"/>
        <end position="304"/>
    </location>
</feature>
<evidence type="ECO:0000256" key="4">
    <source>
        <dbReference type="ARBA" id="ARBA00022989"/>
    </source>
</evidence>